<accession>A0A6N7PXY4</accession>
<dbReference type="PANTHER" id="PTHR30055">
    <property type="entry name" value="HTH-TYPE TRANSCRIPTIONAL REGULATOR RUTR"/>
    <property type="match status" value="1"/>
</dbReference>
<keyword evidence="3" id="KW-0804">Transcription</keyword>
<evidence type="ECO:0000313" key="7">
    <source>
        <dbReference type="Proteomes" id="UP000440224"/>
    </source>
</evidence>
<dbReference type="EMBL" id="WJIE01000007">
    <property type="protein sequence ID" value="MRG95105.1"/>
    <property type="molecule type" value="Genomic_DNA"/>
</dbReference>
<keyword evidence="2 4" id="KW-0238">DNA-binding</keyword>
<dbReference type="InterPro" id="IPR001647">
    <property type="entry name" value="HTH_TetR"/>
</dbReference>
<keyword evidence="1" id="KW-0805">Transcription regulation</keyword>
<feature type="DNA-binding region" description="H-T-H motif" evidence="4">
    <location>
        <begin position="32"/>
        <end position="51"/>
    </location>
</feature>
<dbReference type="Proteomes" id="UP000440224">
    <property type="component" value="Unassembled WGS sequence"/>
</dbReference>
<evidence type="ECO:0000256" key="1">
    <source>
        <dbReference type="ARBA" id="ARBA00023015"/>
    </source>
</evidence>
<keyword evidence="7" id="KW-1185">Reference proteome</keyword>
<name>A0A6N7PXY4_9BACT</name>
<reference evidence="6 7" key="1">
    <citation type="submission" date="2019-10" db="EMBL/GenBank/DDBJ databases">
        <title>A soil myxobacterium in the family Polyangiaceae.</title>
        <authorList>
            <person name="Li Y."/>
            <person name="Wang J."/>
        </authorList>
    </citation>
    <scope>NUCLEOTIDE SEQUENCE [LARGE SCALE GENOMIC DNA]</scope>
    <source>
        <strain evidence="6 7">DSM 14734</strain>
    </source>
</reference>
<dbReference type="Pfam" id="PF00440">
    <property type="entry name" value="TetR_N"/>
    <property type="match status" value="1"/>
</dbReference>
<dbReference type="OrthoDB" id="3249at2"/>
<comment type="caution">
    <text evidence="6">The sequence shown here is derived from an EMBL/GenBank/DDBJ whole genome shotgun (WGS) entry which is preliminary data.</text>
</comment>
<feature type="domain" description="HTH tetR-type" evidence="5">
    <location>
        <begin position="9"/>
        <end position="69"/>
    </location>
</feature>
<dbReference type="Gene3D" id="1.10.357.10">
    <property type="entry name" value="Tetracycline Repressor, domain 2"/>
    <property type="match status" value="1"/>
</dbReference>
<evidence type="ECO:0000259" key="5">
    <source>
        <dbReference type="PROSITE" id="PS50977"/>
    </source>
</evidence>
<proteinExistence type="predicted"/>
<dbReference type="SUPFAM" id="SSF46689">
    <property type="entry name" value="Homeodomain-like"/>
    <property type="match status" value="1"/>
</dbReference>
<dbReference type="RefSeq" id="WP_153821933.1">
    <property type="nucleotide sequence ID" value="NZ_WJIE01000007.1"/>
</dbReference>
<dbReference type="PROSITE" id="PS50977">
    <property type="entry name" value="HTH_TETR_2"/>
    <property type="match status" value="1"/>
</dbReference>
<evidence type="ECO:0000256" key="3">
    <source>
        <dbReference type="ARBA" id="ARBA00023163"/>
    </source>
</evidence>
<dbReference type="InterPro" id="IPR050109">
    <property type="entry name" value="HTH-type_TetR-like_transc_reg"/>
</dbReference>
<dbReference type="PANTHER" id="PTHR30055:SF234">
    <property type="entry name" value="HTH-TYPE TRANSCRIPTIONAL REGULATOR BETI"/>
    <property type="match status" value="1"/>
</dbReference>
<organism evidence="6 7">
    <name type="scientific">Polyangium spumosum</name>
    <dbReference type="NCBI Taxonomy" id="889282"/>
    <lineage>
        <taxon>Bacteria</taxon>
        <taxon>Pseudomonadati</taxon>
        <taxon>Myxococcota</taxon>
        <taxon>Polyangia</taxon>
        <taxon>Polyangiales</taxon>
        <taxon>Polyangiaceae</taxon>
        <taxon>Polyangium</taxon>
    </lineage>
</organism>
<dbReference type="Gene3D" id="1.10.10.60">
    <property type="entry name" value="Homeodomain-like"/>
    <property type="match status" value="1"/>
</dbReference>
<dbReference type="GO" id="GO:0003700">
    <property type="term" value="F:DNA-binding transcription factor activity"/>
    <property type="evidence" value="ECO:0007669"/>
    <property type="project" value="TreeGrafter"/>
</dbReference>
<dbReference type="InterPro" id="IPR036271">
    <property type="entry name" value="Tet_transcr_reg_TetR-rel_C_sf"/>
</dbReference>
<dbReference type="SUPFAM" id="SSF48498">
    <property type="entry name" value="Tetracyclin repressor-like, C-terminal domain"/>
    <property type="match status" value="1"/>
</dbReference>
<protein>
    <submittedName>
        <fullName evidence="6">TetR family transcriptional regulator</fullName>
    </submittedName>
</protein>
<dbReference type="GO" id="GO:0000976">
    <property type="term" value="F:transcription cis-regulatory region binding"/>
    <property type="evidence" value="ECO:0007669"/>
    <property type="project" value="TreeGrafter"/>
</dbReference>
<gene>
    <name evidence="6" type="ORF">GF068_24750</name>
</gene>
<dbReference type="InterPro" id="IPR009057">
    <property type="entry name" value="Homeodomain-like_sf"/>
</dbReference>
<sequence>MVLARSPDLDVPRAIVAAATRLFAAQGFDATSVQAVADEVSLTKQAVLHHFPSKEHLRQAVLGAILAHWNDTLPRLLLAAAASEDRFEAVFGELSAFFAADPDRARVVLREALDRPAETRKLLRGPVRPWLEAVAGYIRTGQAAGKHHCDVDAEAYVVHVMLFVISAAATASVMQGALDDDARARSDRELARIARASLFSPGRPRGGAHQKR</sequence>
<evidence type="ECO:0000256" key="4">
    <source>
        <dbReference type="PROSITE-ProRule" id="PRU00335"/>
    </source>
</evidence>
<dbReference type="PRINTS" id="PR00455">
    <property type="entry name" value="HTHTETR"/>
</dbReference>
<dbReference type="AlphaFoldDB" id="A0A6N7PXY4"/>
<evidence type="ECO:0000313" key="6">
    <source>
        <dbReference type="EMBL" id="MRG95105.1"/>
    </source>
</evidence>
<evidence type="ECO:0000256" key="2">
    <source>
        <dbReference type="ARBA" id="ARBA00023125"/>
    </source>
</evidence>